<accession>A0A0E9TEJ8</accession>
<organism evidence="1">
    <name type="scientific">Anguilla anguilla</name>
    <name type="common">European freshwater eel</name>
    <name type="synonym">Muraena anguilla</name>
    <dbReference type="NCBI Taxonomy" id="7936"/>
    <lineage>
        <taxon>Eukaryota</taxon>
        <taxon>Metazoa</taxon>
        <taxon>Chordata</taxon>
        <taxon>Craniata</taxon>
        <taxon>Vertebrata</taxon>
        <taxon>Euteleostomi</taxon>
        <taxon>Actinopterygii</taxon>
        <taxon>Neopterygii</taxon>
        <taxon>Teleostei</taxon>
        <taxon>Anguilliformes</taxon>
        <taxon>Anguillidae</taxon>
        <taxon>Anguilla</taxon>
    </lineage>
</organism>
<evidence type="ECO:0000313" key="1">
    <source>
        <dbReference type="EMBL" id="JAH52016.1"/>
    </source>
</evidence>
<dbReference type="EMBL" id="GBXM01056561">
    <property type="protein sequence ID" value="JAH52016.1"/>
    <property type="molecule type" value="Transcribed_RNA"/>
</dbReference>
<protein>
    <submittedName>
        <fullName evidence="1">Uncharacterized protein</fullName>
    </submittedName>
</protein>
<name>A0A0E9TEJ8_ANGAN</name>
<dbReference type="AlphaFoldDB" id="A0A0E9TEJ8"/>
<proteinExistence type="predicted"/>
<reference evidence="1" key="2">
    <citation type="journal article" date="2015" name="Fish Shellfish Immunol.">
        <title>Early steps in the European eel (Anguilla anguilla)-Vibrio vulnificus interaction in the gills: Role of the RtxA13 toxin.</title>
        <authorList>
            <person name="Callol A."/>
            <person name="Pajuelo D."/>
            <person name="Ebbesson L."/>
            <person name="Teles M."/>
            <person name="MacKenzie S."/>
            <person name="Amaro C."/>
        </authorList>
    </citation>
    <scope>NUCLEOTIDE SEQUENCE</scope>
</reference>
<sequence length="36" mass="4174">MTLLSVRFNECVCRLRSKNLSMKTFFPTVPFLHSLG</sequence>
<reference evidence="1" key="1">
    <citation type="submission" date="2014-11" db="EMBL/GenBank/DDBJ databases">
        <authorList>
            <person name="Amaro Gonzalez C."/>
        </authorList>
    </citation>
    <scope>NUCLEOTIDE SEQUENCE</scope>
</reference>